<evidence type="ECO:0000313" key="4">
    <source>
        <dbReference type="Proteomes" id="UP000677054"/>
    </source>
</evidence>
<dbReference type="AlphaFoldDB" id="A0A7R9A6M8"/>
<accession>A0A7R9A6M8</accession>
<keyword evidence="2" id="KW-0732">Signal</keyword>
<gene>
    <name evidence="3" type="ORF">DSTB1V02_LOCUS5666</name>
</gene>
<keyword evidence="4" id="KW-1185">Reference proteome</keyword>
<protein>
    <submittedName>
        <fullName evidence="3">Uncharacterized protein</fullName>
    </submittedName>
</protein>
<evidence type="ECO:0000256" key="2">
    <source>
        <dbReference type="SAM" id="SignalP"/>
    </source>
</evidence>
<keyword evidence="1" id="KW-0175">Coiled coil</keyword>
<name>A0A7R9A6M8_9CRUS</name>
<dbReference type="Gene3D" id="2.60.120.1000">
    <property type="match status" value="1"/>
</dbReference>
<dbReference type="Proteomes" id="UP000677054">
    <property type="component" value="Unassembled WGS sequence"/>
</dbReference>
<feature type="signal peptide" evidence="2">
    <location>
        <begin position="1"/>
        <end position="31"/>
    </location>
</feature>
<reference evidence="3" key="1">
    <citation type="submission" date="2020-11" db="EMBL/GenBank/DDBJ databases">
        <authorList>
            <person name="Tran Van P."/>
        </authorList>
    </citation>
    <scope>NUCLEOTIDE SEQUENCE</scope>
</reference>
<feature type="coiled-coil region" evidence="1">
    <location>
        <begin position="48"/>
        <end position="82"/>
    </location>
</feature>
<sequence>MSCVKEISRTEFKMRGIASLLVVALIASTECSSGKKLAPNSVSNPKSVADLEEIISTMMTKIEDLAKENTQLKLDITQLKVNDEKMKSLVENTVENRLQYLEAVTRQITPPTCETLASLGVTRTGTYLVDPDGVLRGDPPIQVLCDMKTDPVSTIVLHDAMENTEIDHCPDPGCYSRGIAYHASMKQMQALIEQSESCEQKIRYDCFSTALTTSNTDYAWWVDRHEEPQYYWAGAHAGEHVCSCGLTENCIDPTLPCNCDAEAPEWESDEGAITNGTALPITELRFGGLQFDGQKANHTLGGLICQGKAASPDNPAESCSSLRKAGHTHAGYYLISTKEGRLDVVFCRMNLEDTDVDFQLDTGGRIVEESVYFNVYRTSMWNSTGVITFEGIEVNMGDAMSSSSRLAILV</sequence>
<proteinExistence type="predicted"/>
<dbReference type="OrthoDB" id="5989513at2759"/>
<dbReference type="EMBL" id="CAJPEV010000956">
    <property type="protein sequence ID" value="CAG0889760.1"/>
    <property type="molecule type" value="Genomic_DNA"/>
</dbReference>
<evidence type="ECO:0000313" key="3">
    <source>
        <dbReference type="EMBL" id="CAD7245800.1"/>
    </source>
</evidence>
<organism evidence="3">
    <name type="scientific">Darwinula stevensoni</name>
    <dbReference type="NCBI Taxonomy" id="69355"/>
    <lineage>
        <taxon>Eukaryota</taxon>
        <taxon>Metazoa</taxon>
        <taxon>Ecdysozoa</taxon>
        <taxon>Arthropoda</taxon>
        <taxon>Crustacea</taxon>
        <taxon>Oligostraca</taxon>
        <taxon>Ostracoda</taxon>
        <taxon>Podocopa</taxon>
        <taxon>Podocopida</taxon>
        <taxon>Darwinulocopina</taxon>
        <taxon>Darwinuloidea</taxon>
        <taxon>Darwinulidae</taxon>
        <taxon>Darwinula</taxon>
    </lineage>
</organism>
<dbReference type="EMBL" id="LR900473">
    <property type="protein sequence ID" value="CAD7245800.1"/>
    <property type="molecule type" value="Genomic_DNA"/>
</dbReference>
<evidence type="ECO:0000256" key="1">
    <source>
        <dbReference type="SAM" id="Coils"/>
    </source>
</evidence>
<feature type="chain" id="PRO_5036209750" evidence="2">
    <location>
        <begin position="32"/>
        <end position="410"/>
    </location>
</feature>